<proteinExistence type="predicted"/>
<comment type="caution">
    <text evidence="1">The sequence shown here is derived from an EMBL/GenBank/DDBJ whole genome shotgun (WGS) entry which is preliminary data.</text>
</comment>
<name>A0ABV6YUP4_UNCC1</name>
<organism evidence="1 2">
    <name type="scientific">candidate division CSSED10-310 bacterium</name>
    <dbReference type="NCBI Taxonomy" id="2855610"/>
    <lineage>
        <taxon>Bacteria</taxon>
        <taxon>Bacteria division CSSED10-310</taxon>
    </lineage>
</organism>
<gene>
    <name evidence="1" type="ORF">ACFL27_06930</name>
</gene>
<evidence type="ECO:0000313" key="2">
    <source>
        <dbReference type="Proteomes" id="UP001594351"/>
    </source>
</evidence>
<reference evidence="1 2" key="1">
    <citation type="submission" date="2024-09" db="EMBL/GenBank/DDBJ databases">
        <title>Laminarin stimulates single cell rates of sulfate reduction while oxygen inhibits transcriptomic activity in coastal marine sediment.</title>
        <authorList>
            <person name="Lindsay M."/>
            <person name="Orcutt B."/>
            <person name="Emerson D."/>
            <person name="Stepanauskas R."/>
            <person name="D'Angelo T."/>
        </authorList>
    </citation>
    <scope>NUCLEOTIDE SEQUENCE [LARGE SCALE GENOMIC DNA]</scope>
    <source>
        <strain evidence="1">SAG AM-311-K15</strain>
    </source>
</reference>
<sequence length="83" mass="9634">MKQLSSIIIKEKKITIQTELAQLPNPHIRTLAYIGGKILIKREQDIEPDLSQEKLQTLISVQHVTVENEIKLKLYSLRTKKKE</sequence>
<evidence type="ECO:0000313" key="1">
    <source>
        <dbReference type="EMBL" id="MFC1849927.1"/>
    </source>
</evidence>
<protein>
    <submittedName>
        <fullName evidence="1">Uncharacterized protein</fullName>
    </submittedName>
</protein>
<dbReference type="EMBL" id="JBHPBY010000066">
    <property type="protein sequence ID" value="MFC1849927.1"/>
    <property type="molecule type" value="Genomic_DNA"/>
</dbReference>
<dbReference type="Proteomes" id="UP001594351">
    <property type="component" value="Unassembled WGS sequence"/>
</dbReference>
<keyword evidence="2" id="KW-1185">Reference proteome</keyword>
<accession>A0ABV6YUP4</accession>